<evidence type="ECO:0000313" key="9">
    <source>
        <dbReference type="Proteomes" id="UP000515514"/>
    </source>
</evidence>
<dbReference type="PANTHER" id="PTHR43255">
    <property type="entry name" value="IRON-SULFUR-BINDING OXIDOREDUCTASE FADF-RELATED-RELATED"/>
    <property type="match status" value="1"/>
</dbReference>
<feature type="transmembrane region" description="Helical" evidence="6">
    <location>
        <begin position="154"/>
        <end position="172"/>
    </location>
</feature>
<dbReference type="Gene3D" id="1.10.1060.10">
    <property type="entry name" value="Alpha-helical ferredoxin"/>
    <property type="match status" value="1"/>
</dbReference>
<dbReference type="EMBL" id="CP052909">
    <property type="protein sequence ID" value="QNJ98807.1"/>
    <property type="molecule type" value="Genomic_DNA"/>
</dbReference>
<dbReference type="InterPro" id="IPR017900">
    <property type="entry name" value="4Fe4S_Fe_S_CS"/>
</dbReference>
<keyword evidence="6" id="KW-0812">Transmembrane</keyword>
<evidence type="ECO:0000256" key="5">
    <source>
        <dbReference type="ARBA" id="ARBA00023014"/>
    </source>
</evidence>
<dbReference type="GO" id="GO:0046872">
    <property type="term" value="F:metal ion binding"/>
    <property type="evidence" value="ECO:0007669"/>
    <property type="project" value="UniProtKB-KW"/>
</dbReference>
<dbReference type="Gene3D" id="1.20.950.20">
    <property type="entry name" value="Transmembrane di-heme cytochromes, Chain C"/>
    <property type="match status" value="1"/>
</dbReference>
<dbReference type="GO" id="GO:0051539">
    <property type="term" value="F:4 iron, 4 sulfur cluster binding"/>
    <property type="evidence" value="ECO:0007669"/>
    <property type="project" value="UniProtKB-KW"/>
</dbReference>
<dbReference type="RefSeq" id="WP_186988767.1">
    <property type="nucleotide sequence ID" value="NZ_CP052909.1"/>
</dbReference>
<keyword evidence="5" id="KW-0411">Iron-sulfur</keyword>
<evidence type="ECO:0000256" key="3">
    <source>
        <dbReference type="ARBA" id="ARBA00023002"/>
    </source>
</evidence>
<feature type="domain" description="4Fe-4S ferredoxin-type" evidence="7">
    <location>
        <begin position="299"/>
        <end position="331"/>
    </location>
</feature>
<keyword evidence="3" id="KW-0560">Oxidoreductase</keyword>
<feature type="transmembrane region" description="Helical" evidence="6">
    <location>
        <begin position="68"/>
        <end position="93"/>
    </location>
</feature>
<evidence type="ECO:0000256" key="6">
    <source>
        <dbReference type="SAM" id="Phobius"/>
    </source>
</evidence>
<dbReference type="InterPro" id="IPR051460">
    <property type="entry name" value="HdrC_iron-sulfur_subunit"/>
</dbReference>
<keyword evidence="6" id="KW-0472">Membrane</keyword>
<feature type="domain" description="4Fe-4S ferredoxin-type" evidence="7">
    <location>
        <begin position="364"/>
        <end position="396"/>
    </location>
</feature>
<sequence>MQYLPNILFLIVLIAGISYFTLNIRKVIRNIKLGQKVDASDQKGERWGNVFRIALGQSKMVVRPMAGLLHIIVYVGFIVINIEVLEIIIDGIFGTHRVFAGAGVIYDYLIATFEILAALVLIGVILFWTRRNIQKIKRFWAQEMTGWPKNDANFILYFEMVLMILFLTMNAADLQLQKIGAAHYVEAGMFPVSSLFSPLFESFSEGTLIIIERTAWWLHIIGILIFLNYLYFSKHLHIILAFPNVYLGKVVPKGKFKNLESVTNEVKLMMDPNADPFAAPAEGAEAPAKFGASDVTDLNQIQLLNAYTCTECGRCTSECPANITGKKLSPRKIMMDTRDRLEEIGKNIDKNGEFKSDGKQLLDDYITREELWACTTCNACVEACPVSIDPLSIIMDMRQYLVMEQSAAPMELNGAMTNIENNGAPWPYNQMDRLNWKNEQ</sequence>
<keyword evidence="4" id="KW-0408">Iron</keyword>
<organism evidence="8 9">
    <name type="scientific">Constantimarinum furrinae</name>
    <dbReference type="NCBI Taxonomy" id="2562285"/>
    <lineage>
        <taxon>Bacteria</taxon>
        <taxon>Pseudomonadati</taxon>
        <taxon>Bacteroidota</taxon>
        <taxon>Flavobacteriia</taxon>
        <taxon>Flavobacteriales</taxon>
        <taxon>Flavobacteriaceae</taxon>
        <taxon>Altibacter/Constantimarinum group</taxon>
        <taxon>Constantimarinum</taxon>
    </lineage>
</organism>
<evidence type="ECO:0000256" key="2">
    <source>
        <dbReference type="ARBA" id="ARBA00022723"/>
    </source>
</evidence>
<reference evidence="8 9" key="1">
    <citation type="submission" date="2020-04" db="EMBL/GenBank/DDBJ databases">
        <title>Genome sequence of Altibacter aquimarinus strain ALE3EI.</title>
        <authorList>
            <person name="Oh H.-M."/>
            <person name="Jang D."/>
        </authorList>
    </citation>
    <scope>NUCLEOTIDE SEQUENCE [LARGE SCALE GENOMIC DNA]</scope>
    <source>
        <strain evidence="8 9">ALE3EI</strain>
    </source>
</reference>
<protein>
    <submittedName>
        <fullName evidence="8">Fe-S oxidoreductase</fullName>
    </submittedName>
</protein>
<dbReference type="PANTHER" id="PTHR43255:SF1">
    <property type="entry name" value="IRON-SULFUR-BINDING OXIDOREDUCTASE FADF-RELATED"/>
    <property type="match status" value="1"/>
</dbReference>
<evidence type="ECO:0000313" key="8">
    <source>
        <dbReference type="EMBL" id="QNJ98807.1"/>
    </source>
</evidence>
<evidence type="ECO:0000256" key="1">
    <source>
        <dbReference type="ARBA" id="ARBA00022485"/>
    </source>
</evidence>
<dbReference type="KEGG" id="alti:ALE3EI_2264"/>
<proteinExistence type="predicted"/>
<evidence type="ECO:0000259" key="7">
    <source>
        <dbReference type="PROSITE" id="PS51379"/>
    </source>
</evidence>
<dbReference type="PROSITE" id="PS00198">
    <property type="entry name" value="4FE4S_FER_1"/>
    <property type="match status" value="1"/>
</dbReference>
<keyword evidence="2" id="KW-0479">Metal-binding</keyword>
<dbReference type="SUPFAM" id="SSF46548">
    <property type="entry name" value="alpha-helical ferredoxin"/>
    <property type="match status" value="1"/>
</dbReference>
<feature type="transmembrane region" description="Helical" evidence="6">
    <location>
        <begin position="215"/>
        <end position="232"/>
    </location>
</feature>
<dbReference type="GO" id="GO:0005886">
    <property type="term" value="C:plasma membrane"/>
    <property type="evidence" value="ECO:0007669"/>
    <property type="project" value="TreeGrafter"/>
</dbReference>
<evidence type="ECO:0000256" key="4">
    <source>
        <dbReference type="ARBA" id="ARBA00023004"/>
    </source>
</evidence>
<dbReference type="PROSITE" id="PS51379">
    <property type="entry name" value="4FE4S_FER_2"/>
    <property type="match status" value="2"/>
</dbReference>
<accession>A0A7G8PWU1</accession>
<dbReference type="Pfam" id="PF13187">
    <property type="entry name" value="Fer4_9"/>
    <property type="match status" value="1"/>
</dbReference>
<feature type="transmembrane region" description="Helical" evidence="6">
    <location>
        <begin position="6"/>
        <end position="24"/>
    </location>
</feature>
<dbReference type="InterPro" id="IPR017896">
    <property type="entry name" value="4Fe4S_Fe-S-bd"/>
</dbReference>
<name>A0A7G8PWU1_9FLAO</name>
<dbReference type="GO" id="GO:0016491">
    <property type="term" value="F:oxidoreductase activity"/>
    <property type="evidence" value="ECO:0007669"/>
    <property type="project" value="UniProtKB-KW"/>
</dbReference>
<dbReference type="InterPro" id="IPR036197">
    <property type="entry name" value="NarG-like_sf"/>
</dbReference>
<dbReference type="SUPFAM" id="SSF103501">
    <property type="entry name" value="Respiratory nitrate reductase 1 gamma chain"/>
    <property type="match status" value="1"/>
</dbReference>
<dbReference type="Proteomes" id="UP000515514">
    <property type="component" value="Chromosome"/>
</dbReference>
<gene>
    <name evidence="8" type="ORF">ALE3EI_2264</name>
</gene>
<keyword evidence="6" id="KW-1133">Transmembrane helix</keyword>
<keyword evidence="1" id="KW-0004">4Fe-4S</keyword>
<dbReference type="AlphaFoldDB" id="A0A7G8PWU1"/>
<dbReference type="InterPro" id="IPR009051">
    <property type="entry name" value="Helical_ferredxn"/>
</dbReference>
<keyword evidence="9" id="KW-1185">Reference proteome</keyword>
<feature type="transmembrane region" description="Helical" evidence="6">
    <location>
        <begin position="105"/>
        <end position="128"/>
    </location>
</feature>